<sequence>MKRFLNFCLLVIVCTQVNGQLSNELLDLKPSNKLEIPAPQQINFTQDLTNDDRGPGYFGEFIEVGSEYSIENGTALSNGKIAKKISIATQEAKSINLILKNVVLKNNAQIITYNPDFPDYELEYGSENLSKNGSMVSFPIKGNKQDIILVANASNDISFTLEKVVYGRKSSTGFGESGSCNINANCPDANGYRDIQKATVLILVNGNGWCTGTLMNNPTFDCTPYILTAGHCMPFNFDDVENWGFAFNYESPNCNSQNVNPTTYTGAIVKTYDGFNDAALLEMDVIPNPTGGVYYAGYSKVDAQFSAACFHHPSGDIKKFSFDGAEIETTFYDEDPTEHLSWKVRWDKGTTEGGSSGSGLINHEGYIVGTLAGGRASCANRLGADYFARIKDVFEYRPVDNSTSYAPHLDPGYARDESVPGFFCSDPKPALDLAIAGISGVPRKVCNELFNPIVEIYNAGLTDPGVFTVRMTDAMNNNLIKEIMVNTGLAPGEKKSVFLGEVGISSDVYAKFEVSSSGTDLREFNNEGFLNIEFIPGLEYLLEIQLDSFPTENAISIIDQNGNLIDSVKFSEDFKMELFTLPICVIPDQCYTLKVYDNYGDGLCCDYGDGYYKLYDNLGNVLADGWNTDPTPQKAQKETHNFCATSIKQHEIKEVKIFPNPVNSSGRIRVDIPNTNENIEYTLISVTGKTVSGGILTNNTIALPELIPGAYIVLFRDNKETRRARILVE</sequence>
<dbReference type="NCBIfam" id="TIGR04183">
    <property type="entry name" value="Por_Secre_tail"/>
    <property type="match status" value="1"/>
</dbReference>
<dbReference type="PANTHER" id="PTHR36234:SF5">
    <property type="entry name" value="LYSYL ENDOPEPTIDASE"/>
    <property type="match status" value="1"/>
</dbReference>
<dbReference type="PANTHER" id="PTHR36234">
    <property type="entry name" value="LYSYL ENDOPEPTIDASE"/>
    <property type="match status" value="1"/>
</dbReference>
<protein>
    <submittedName>
        <fullName evidence="2">T9SS type A sorting domain-containing protein</fullName>
    </submittedName>
</protein>
<evidence type="ECO:0000313" key="3">
    <source>
        <dbReference type="Proteomes" id="UP000321168"/>
    </source>
</evidence>
<dbReference type="InterPro" id="IPR043504">
    <property type="entry name" value="Peptidase_S1_PA_chymotrypsin"/>
</dbReference>
<keyword evidence="1" id="KW-0732">Signal</keyword>
<dbReference type="Proteomes" id="UP000321168">
    <property type="component" value="Unassembled WGS sequence"/>
</dbReference>
<dbReference type="GO" id="GO:0004252">
    <property type="term" value="F:serine-type endopeptidase activity"/>
    <property type="evidence" value="ECO:0007669"/>
    <property type="project" value="InterPro"/>
</dbReference>
<evidence type="ECO:0000313" key="2">
    <source>
        <dbReference type="EMBL" id="TXC77094.1"/>
    </source>
</evidence>
<dbReference type="RefSeq" id="WP_147014982.1">
    <property type="nucleotide sequence ID" value="NZ_VORB01000008.1"/>
</dbReference>
<organism evidence="2 3">
    <name type="scientific">Luteibaculum oceani</name>
    <dbReference type="NCBI Taxonomy" id="1294296"/>
    <lineage>
        <taxon>Bacteria</taxon>
        <taxon>Pseudomonadati</taxon>
        <taxon>Bacteroidota</taxon>
        <taxon>Flavobacteriia</taxon>
        <taxon>Flavobacteriales</taxon>
        <taxon>Luteibaculaceae</taxon>
        <taxon>Luteibaculum</taxon>
    </lineage>
</organism>
<dbReference type="AlphaFoldDB" id="A0A5C6UWQ2"/>
<accession>A0A5C6UWQ2</accession>
<dbReference type="InterPro" id="IPR018114">
    <property type="entry name" value="TRYPSIN_HIS"/>
</dbReference>
<dbReference type="EMBL" id="VORB01000008">
    <property type="protein sequence ID" value="TXC77094.1"/>
    <property type="molecule type" value="Genomic_DNA"/>
</dbReference>
<reference evidence="2 3" key="1">
    <citation type="submission" date="2019-08" db="EMBL/GenBank/DDBJ databases">
        <title>Genome of Luteibaculum oceani JCM 18817.</title>
        <authorList>
            <person name="Bowman J.P."/>
        </authorList>
    </citation>
    <scope>NUCLEOTIDE SEQUENCE [LARGE SCALE GENOMIC DNA]</scope>
    <source>
        <strain evidence="2 3">JCM 18817</strain>
    </source>
</reference>
<dbReference type="GO" id="GO:0006508">
    <property type="term" value="P:proteolysis"/>
    <property type="evidence" value="ECO:0007669"/>
    <property type="project" value="InterPro"/>
</dbReference>
<gene>
    <name evidence="2" type="ORF">FRX97_09530</name>
</gene>
<comment type="caution">
    <text evidence="2">The sequence shown here is derived from an EMBL/GenBank/DDBJ whole genome shotgun (WGS) entry which is preliminary data.</text>
</comment>
<dbReference type="InterPro" id="IPR026444">
    <property type="entry name" value="Secre_tail"/>
</dbReference>
<name>A0A5C6UWQ2_9FLAO</name>
<evidence type="ECO:0000256" key="1">
    <source>
        <dbReference type="ARBA" id="ARBA00022729"/>
    </source>
</evidence>
<dbReference type="PROSITE" id="PS00134">
    <property type="entry name" value="TRYPSIN_HIS"/>
    <property type="match status" value="1"/>
</dbReference>
<dbReference type="OrthoDB" id="9342482at2"/>
<proteinExistence type="predicted"/>
<dbReference type="InterPro" id="IPR009003">
    <property type="entry name" value="Peptidase_S1_PA"/>
</dbReference>
<keyword evidence="3" id="KW-1185">Reference proteome</keyword>
<dbReference type="SUPFAM" id="SSF50494">
    <property type="entry name" value="Trypsin-like serine proteases"/>
    <property type="match status" value="1"/>
</dbReference>
<dbReference type="Gene3D" id="2.40.10.10">
    <property type="entry name" value="Trypsin-like serine proteases"/>
    <property type="match status" value="2"/>
</dbReference>